<protein>
    <submittedName>
        <fullName evidence="3">Nucleus accumbens-associated protein 2</fullName>
    </submittedName>
</protein>
<dbReference type="AlphaFoldDB" id="A0AA35S277"/>
<comment type="caution">
    <text evidence="3">The sequence shown here is derived from an EMBL/GenBank/DDBJ whole genome shotgun (WGS) entry which is preliminary data.</text>
</comment>
<evidence type="ECO:0000256" key="1">
    <source>
        <dbReference type="SAM" id="MobiDB-lite"/>
    </source>
</evidence>
<evidence type="ECO:0000259" key="2">
    <source>
        <dbReference type="PROSITE" id="PS51457"/>
    </source>
</evidence>
<dbReference type="PROSITE" id="PS51457">
    <property type="entry name" value="BEN"/>
    <property type="match status" value="1"/>
</dbReference>
<feature type="compositionally biased region" description="Basic and acidic residues" evidence="1">
    <location>
        <begin position="192"/>
        <end position="202"/>
    </location>
</feature>
<dbReference type="EMBL" id="CASHTH010001879">
    <property type="protein sequence ID" value="CAI8021288.1"/>
    <property type="molecule type" value="Genomic_DNA"/>
</dbReference>
<dbReference type="Pfam" id="PF10523">
    <property type="entry name" value="BEN"/>
    <property type="match status" value="1"/>
</dbReference>
<dbReference type="Gene3D" id="1.10.10.2590">
    <property type="entry name" value="BEN domain"/>
    <property type="match status" value="1"/>
</dbReference>
<reference evidence="3" key="1">
    <citation type="submission" date="2023-03" db="EMBL/GenBank/DDBJ databases">
        <authorList>
            <person name="Steffen K."/>
            <person name="Cardenas P."/>
        </authorList>
    </citation>
    <scope>NUCLEOTIDE SEQUENCE</scope>
</reference>
<name>A0AA35S277_GEOBA</name>
<dbReference type="GO" id="GO:0003677">
    <property type="term" value="F:DNA binding"/>
    <property type="evidence" value="ECO:0007669"/>
    <property type="project" value="InterPro"/>
</dbReference>
<proteinExistence type="predicted"/>
<sequence>MCHLTLKMPPATVPPLHMHRQSCERVELIPGTGVYVTLPQLEEAHREAKNGIQLARKLMDAFWDRETLARSSLSSKSKYQYQQLDPNVISAIEAYCLNFDSNTHSRDIHAAVVRAHGQPVPICPRQHNAHQGPLPALPRGGTPLRDKLRVHPVLGVGQRPSHGRALHHHPAAVQDVERDASVHSRPRKGNGRRYEADEHRPPDGVLHAHHLRFVQDEVV</sequence>
<dbReference type="InterPro" id="IPR018379">
    <property type="entry name" value="BEN_domain"/>
</dbReference>
<organism evidence="3 4">
    <name type="scientific">Geodia barretti</name>
    <name type="common">Barrett's horny sponge</name>
    <dbReference type="NCBI Taxonomy" id="519541"/>
    <lineage>
        <taxon>Eukaryota</taxon>
        <taxon>Metazoa</taxon>
        <taxon>Porifera</taxon>
        <taxon>Demospongiae</taxon>
        <taxon>Heteroscleromorpha</taxon>
        <taxon>Tetractinellida</taxon>
        <taxon>Astrophorina</taxon>
        <taxon>Geodiidae</taxon>
        <taxon>Geodia</taxon>
    </lineage>
</organism>
<feature type="region of interest" description="Disordered" evidence="1">
    <location>
        <begin position="158"/>
        <end position="203"/>
    </location>
</feature>
<accession>A0AA35S277</accession>
<gene>
    <name evidence="3" type="ORF">GBAR_LOCUS12642</name>
</gene>
<evidence type="ECO:0000313" key="4">
    <source>
        <dbReference type="Proteomes" id="UP001174909"/>
    </source>
</evidence>
<feature type="domain" description="BEN" evidence="2">
    <location>
        <begin position="31"/>
        <end position="151"/>
    </location>
</feature>
<dbReference type="Proteomes" id="UP001174909">
    <property type="component" value="Unassembled WGS sequence"/>
</dbReference>
<evidence type="ECO:0000313" key="3">
    <source>
        <dbReference type="EMBL" id="CAI8021288.1"/>
    </source>
</evidence>
<feature type="compositionally biased region" description="Basic residues" evidence="1">
    <location>
        <begin position="161"/>
        <end position="170"/>
    </location>
</feature>
<keyword evidence="4" id="KW-1185">Reference proteome</keyword>